<gene>
    <name evidence="8" type="primary">LOC103517945</name>
</gene>
<evidence type="ECO:0000313" key="8">
    <source>
        <dbReference type="RefSeq" id="XP_026685667.1"/>
    </source>
</evidence>
<dbReference type="KEGG" id="dci:103517945"/>
<protein>
    <recommendedName>
        <fullName evidence="4 5">Exocyst complex component 7</fullName>
    </recommendedName>
    <alternativeName>
        <fullName evidence="5">Exocyst complex component Exo70</fullName>
    </alternativeName>
</protein>
<dbReference type="PANTHER" id="PTHR12542">
    <property type="entry name" value="EXOCYST COMPLEX PROTEIN EXO70"/>
    <property type="match status" value="1"/>
</dbReference>
<keyword evidence="5" id="KW-0653">Protein transport</keyword>
<dbReference type="PANTHER" id="PTHR12542:SF41">
    <property type="entry name" value="EXOCYST COMPLEX COMPONENT 7"/>
    <property type="match status" value="1"/>
</dbReference>
<evidence type="ECO:0000256" key="4">
    <source>
        <dbReference type="ARBA" id="ARBA00026169"/>
    </source>
</evidence>
<reference evidence="8" key="1">
    <citation type="submission" date="2025-08" db="UniProtKB">
        <authorList>
            <consortium name="RefSeq"/>
        </authorList>
    </citation>
    <scope>IDENTIFICATION</scope>
</reference>
<dbReference type="GeneID" id="103517945"/>
<dbReference type="Proteomes" id="UP000079169">
    <property type="component" value="Unplaced"/>
</dbReference>
<dbReference type="InterPro" id="IPR025735">
    <property type="entry name" value="RHIM"/>
</dbReference>
<dbReference type="CTD" id="38959"/>
<dbReference type="SUPFAM" id="SSF74788">
    <property type="entry name" value="Cullin repeat-like"/>
    <property type="match status" value="1"/>
</dbReference>
<accession>A0A3Q0JAX0</accession>
<evidence type="ECO:0000256" key="3">
    <source>
        <dbReference type="ARBA" id="ARBA00022483"/>
    </source>
</evidence>
<dbReference type="AlphaFoldDB" id="A0A3Q0JAX0"/>
<feature type="domain" description="Exocyst complex subunit Exo70 C-terminal" evidence="6">
    <location>
        <begin position="414"/>
        <end position="772"/>
    </location>
</feature>
<sequence>MGTMDSLFTEEKKLECNLKLEKEAQNLAIFKEKMKRSKQITENMVNILSSFENRLSKLEDSIVPIYNETGNLQRRQSNIDHTLSYLDHVIGFYSICTDVESIIRSGPAGPRGLDTFLAAMTKLNQAQNYFQKNNPQSVELENVNTLFNAGVDSLNREFKDLLLKHSKPVQPIILLDLIAADDELSSIDAASSHSNSVSRHLYHWEILWRVLVEFNWVITISLILKASQTLESSSGIQLGNYNLTDSEGITDSGELWRVLVEFNWVITISLILKASQTLESSSGIQLGNYNLTDSEGITDSGELWRVLVEFNWVITISLILKASQTLESSSGIQLGNYNLTDSEGITDSGEHHRLWRVLVEFNWVITISLILKASQTLESSSGIQLGTRKSSLFDHRDDDIVDETEMENYLISVMALQRLMLTEKALMSNLIIEKHRAKLFQVIIQGALDATVQDGESIAAKAKRCISRHDFQAVLVIFPILKHLSLMKPDFERVVEGCDLNIRNQFSNILNTLHATGAKALEDFIDRIRTDSTSSLPPDGTVHQLTSDVLVFVQQLLEYTETIAAVLVQDVSYVNAINLEQHKPTDKNKILLGIYIKKILSTLNLTLINKSELYSDHGVKCLFRVNNFNYILKALQRCTGLVNIVTSCENTYYEMINTHKTTYQQCWNRVMSFITGLDSEPVLVSGKLKDKDKNTLKERFSSFNKEMEEISRIQRGYSIPDVELRESIKRDNKEYILPKYKAFYDRYSTLPFSKNPEKYVKYTPEQIAALLDRFFDVAA</sequence>
<dbReference type="Pfam" id="PF03081">
    <property type="entry name" value="Exo70_C"/>
    <property type="match status" value="1"/>
</dbReference>
<evidence type="ECO:0000256" key="5">
    <source>
        <dbReference type="RuleBase" id="RU365026"/>
    </source>
</evidence>
<dbReference type="GO" id="GO:0000145">
    <property type="term" value="C:exocyst"/>
    <property type="evidence" value="ECO:0007669"/>
    <property type="project" value="InterPro"/>
</dbReference>
<evidence type="ECO:0000256" key="2">
    <source>
        <dbReference type="ARBA" id="ARBA00022448"/>
    </source>
</evidence>
<dbReference type="STRING" id="121845.A0A3Q0JAX0"/>
<dbReference type="InterPro" id="IPR016159">
    <property type="entry name" value="Cullin_repeat-like_dom_sf"/>
</dbReference>
<evidence type="ECO:0000256" key="1">
    <source>
        <dbReference type="ARBA" id="ARBA00006756"/>
    </source>
</evidence>
<dbReference type="GO" id="GO:0006887">
    <property type="term" value="P:exocytosis"/>
    <property type="evidence" value="ECO:0007669"/>
    <property type="project" value="UniProtKB-KW"/>
</dbReference>
<dbReference type="Pfam" id="PF12721">
    <property type="entry name" value="RHIM"/>
    <property type="match status" value="3"/>
</dbReference>
<dbReference type="GO" id="GO:0005546">
    <property type="term" value="F:phosphatidylinositol-4,5-bisphosphate binding"/>
    <property type="evidence" value="ECO:0007669"/>
    <property type="project" value="InterPro"/>
</dbReference>
<comment type="similarity">
    <text evidence="1 5">Belongs to the EXO70 family.</text>
</comment>
<keyword evidence="7" id="KW-1185">Reference proteome</keyword>
<keyword evidence="3 5" id="KW-0268">Exocytosis</keyword>
<dbReference type="RefSeq" id="XP_026685667.1">
    <property type="nucleotide sequence ID" value="XM_026829866.1"/>
</dbReference>
<name>A0A3Q0JAX0_DIACI</name>
<comment type="function">
    <text evidence="5">Component of the exocyst complex involved in the docking of exocytic vesicles with fusion sites on the plasma membrane.</text>
</comment>
<evidence type="ECO:0000259" key="6">
    <source>
        <dbReference type="Pfam" id="PF03081"/>
    </source>
</evidence>
<organism evidence="7 8">
    <name type="scientific">Diaphorina citri</name>
    <name type="common">Asian citrus psyllid</name>
    <dbReference type="NCBI Taxonomy" id="121845"/>
    <lineage>
        <taxon>Eukaryota</taxon>
        <taxon>Metazoa</taxon>
        <taxon>Ecdysozoa</taxon>
        <taxon>Arthropoda</taxon>
        <taxon>Hexapoda</taxon>
        <taxon>Insecta</taxon>
        <taxon>Pterygota</taxon>
        <taxon>Neoptera</taxon>
        <taxon>Paraneoptera</taxon>
        <taxon>Hemiptera</taxon>
        <taxon>Sternorrhyncha</taxon>
        <taxon>Psylloidea</taxon>
        <taxon>Psyllidae</taxon>
        <taxon>Diaphorininae</taxon>
        <taxon>Diaphorina</taxon>
    </lineage>
</organism>
<evidence type="ECO:0000313" key="7">
    <source>
        <dbReference type="Proteomes" id="UP000079169"/>
    </source>
</evidence>
<dbReference type="GO" id="GO:0015031">
    <property type="term" value="P:protein transport"/>
    <property type="evidence" value="ECO:0007669"/>
    <property type="project" value="UniProtKB-KW"/>
</dbReference>
<dbReference type="Gene3D" id="1.20.1280.170">
    <property type="entry name" value="Exocyst complex component Exo70"/>
    <property type="match status" value="2"/>
</dbReference>
<keyword evidence="2 5" id="KW-0813">Transport</keyword>
<dbReference type="InterPro" id="IPR004140">
    <property type="entry name" value="Exo70"/>
</dbReference>
<dbReference type="InterPro" id="IPR046364">
    <property type="entry name" value="Exo70_C"/>
</dbReference>
<dbReference type="PaxDb" id="121845-A0A3Q0JAX0"/>
<proteinExistence type="inferred from homology"/>
<dbReference type="Pfam" id="PF20669">
    <property type="entry name" value="Exo70_N"/>
    <property type="match status" value="1"/>
</dbReference>